<name>A0A371ELY0_MUCPR</name>
<evidence type="ECO:0000313" key="3">
    <source>
        <dbReference type="Proteomes" id="UP000257109"/>
    </source>
</evidence>
<feature type="region of interest" description="Disordered" evidence="1">
    <location>
        <begin position="80"/>
        <end position="107"/>
    </location>
</feature>
<protein>
    <submittedName>
        <fullName evidence="2">Uncharacterized protein</fullName>
    </submittedName>
</protein>
<proteinExistence type="predicted"/>
<sequence>MKATIEKSGEVVMMLAAGTQAFRPNLLVKRSTGPPFPQTFTKWWWSRLMEHWTLTLTSKLFRRICISVLQVVPGNLEGRGHALTSHSSTPLHKHHRSPHNLRPTEEIRTRVEKHIEVEEDQANQLKAKRKSDAHETRLAQHAS</sequence>
<evidence type="ECO:0000256" key="1">
    <source>
        <dbReference type="SAM" id="MobiDB-lite"/>
    </source>
</evidence>
<accession>A0A371ELY0</accession>
<feature type="region of interest" description="Disordered" evidence="1">
    <location>
        <begin position="120"/>
        <end position="143"/>
    </location>
</feature>
<feature type="compositionally biased region" description="Basic and acidic residues" evidence="1">
    <location>
        <begin position="130"/>
        <end position="143"/>
    </location>
</feature>
<feature type="non-terminal residue" evidence="2">
    <location>
        <position position="1"/>
    </location>
</feature>
<reference evidence="2" key="1">
    <citation type="submission" date="2018-05" db="EMBL/GenBank/DDBJ databases">
        <title>Draft genome of Mucuna pruriens seed.</title>
        <authorList>
            <person name="Nnadi N.E."/>
            <person name="Vos R."/>
            <person name="Hasami M.H."/>
            <person name="Devisetty U.K."/>
            <person name="Aguiy J.C."/>
        </authorList>
    </citation>
    <scope>NUCLEOTIDE SEQUENCE [LARGE SCALE GENOMIC DNA]</scope>
    <source>
        <strain evidence="2">JCA_2017</strain>
    </source>
</reference>
<dbReference type="AlphaFoldDB" id="A0A371ELY0"/>
<evidence type="ECO:0000313" key="2">
    <source>
        <dbReference type="EMBL" id="RDX67058.1"/>
    </source>
</evidence>
<organism evidence="2 3">
    <name type="scientific">Mucuna pruriens</name>
    <name type="common">Velvet bean</name>
    <name type="synonym">Dolichos pruriens</name>
    <dbReference type="NCBI Taxonomy" id="157652"/>
    <lineage>
        <taxon>Eukaryota</taxon>
        <taxon>Viridiplantae</taxon>
        <taxon>Streptophyta</taxon>
        <taxon>Embryophyta</taxon>
        <taxon>Tracheophyta</taxon>
        <taxon>Spermatophyta</taxon>
        <taxon>Magnoliopsida</taxon>
        <taxon>eudicotyledons</taxon>
        <taxon>Gunneridae</taxon>
        <taxon>Pentapetalae</taxon>
        <taxon>rosids</taxon>
        <taxon>fabids</taxon>
        <taxon>Fabales</taxon>
        <taxon>Fabaceae</taxon>
        <taxon>Papilionoideae</taxon>
        <taxon>50 kb inversion clade</taxon>
        <taxon>NPAAA clade</taxon>
        <taxon>indigoferoid/millettioid clade</taxon>
        <taxon>Phaseoleae</taxon>
        <taxon>Mucuna</taxon>
    </lineage>
</organism>
<dbReference type="Proteomes" id="UP000257109">
    <property type="component" value="Unassembled WGS sequence"/>
</dbReference>
<comment type="caution">
    <text evidence="2">The sequence shown here is derived from an EMBL/GenBank/DDBJ whole genome shotgun (WGS) entry which is preliminary data.</text>
</comment>
<dbReference type="EMBL" id="QJKJ01013152">
    <property type="protein sequence ID" value="RDX67058.1"/>
    <property type="molecule type" value="Genomic_DNA"/>
</dbReference>
<keyword evidence="3" id="KW-1185">Reference proteome</keyword>
<gene>
    <name evidence="2" type="ORF">CR513_54120</name>
</gene>